<organism evidence="2 3">
    <name type="scientific">Calocera viscosa (strain TUFC12733)</name>
    <dbReference type="NCBI Taxonomy" id="1330018"/>
    <lineage>
        <taxon>Eukaryota</taxon>
        <taxon>Fungi</taxon>
        <taxon>Dikarya</taxon>
        <taxon>Basidiomycota</taxon>
        <taxon>Agaricomycotina</taxon>
        <taxon>Dacrymycetes</taxon>
        <taxon>Dacrymycetales</taxon>
        <taxon>Dacrymycetaceae</taxon>
        <taxon>Calocera</taxon>
    </lineage>
</organism>
<dbReference type="EMBL" id="KV417282">
    <property type="protein sequence ID" value="KZO96928.1"/>
    <property type="molecule type" value="Genomic_DNA"/>
</dbReference>
<dbReference type="AlphaFoldDB" id="A0A167MPC5"/>
<feature type="compositionally biased region" description="Acidic residues" evidence="1">
    <location>
        <begin position="89"/>
        <end position="99"/>
    </location>
</feature>
<reference evidence="2 3" key="1">
    <citation type="journal article" date="2016" name="Mol. Biol. Evol.">
        <title>Comparative Genomics of Early-Diverging Mushroom-Forming Fungi Provides Insights into the Origins of Lignocellulose Decay Capabilities.</title>
        <authorList>
            <person name="Nagy L.G."/>
            <person name="Riley R."/>
            <person name="Tritt A."/>
            <person name="Adam C."/>
            <person name="Daum C."/>
            <person name="Floudas D."/>
            <person name="Sun H."/>
            <person name="Yadav J.S."/>
            <person name="Pangilinan J."/>
            <person name="Larsson K.H."/>
            <person name="Matsuura K."/>
            <person name="Barry K."/>
            <person name="Labutti K."/>
            <person name="Kuo R."/>
            <person name="Ohm R.A."/>
            <person name="Bhattacharya S.S."/>
            <person name="Shirouzu T."/>
            <person name="Yoshinaga Y."/>
            <person name="Martin F.M."/>
            <person name="Grigoriev I.V."/>
            <person name="Hibbett D.S."/>
        </authorList>
    </citation>
    <scope>NUCLEOTIDE SEQUENCE [LARGE SCALE GENOMIC DNA]</scope>
    <source>
        <strain evidence="2 3">TUFC12733</strain>
    </source>
</reference>
<keyword evidence="3" id="KW-1185">Reference proteome</keyword>
<name>A0A167MPC5_CALVF</name>
<protein>
    <submittedName>
        <fullName evidence="2">Uncharacterized protein</fullName>
    </submittedName>
</protein>
<evidence type="ECO:0000256" key="1">
    <source>
        <dbReference type="SAM" id="MobiDB-lite"/>
    </source>
</evidence>
<proteinExistence type="predicted"/>
<feature type="region of interest" description="Disordered" evidence="1">
    <location>
        <begin position="67"/>
        <end position="163"/>
    </location>
</feature>
<accession>A0A167MPC5</accession>
<sequence>MLARAGWPHLAELHRALSTRLCLFGHHITTVFAPWCMGISPDHPRQTPTKYLAMPLLEPEYIDERSVRDLLRASPTPSGSTNETGSENPEPELDMESDDDSRPPSPTPIPASVRFPGKFPKPPMRAPRAEEDYMSEASYYSDRDGSVSGSQGVSLPAPPSRLY</sequence>
<evidence type="ECO:0000313" key="3">
    <source>
        <dbReference type="Proteomes" id="UP000076738"/>
    </source>
</evidence>
<gene>
    <name evidence="2" type="ORF">CALVIDRAFT_536847</name>
</gene>
<dbReference type="Proteomes" id="UP000076738">
    <property type="component" value="Unassembled WGS sequence"/>
</dbReference>
<feature type="compositionally biased region" description="Polar residues" evidence="1">
    <location>
        <begin position="75"/>
        <end position="87"/>
    </location>
</feature>
<evidence type="ECO:0000313" key="2">
    <source>
        <dbReference type="EMBL" id="KZO96928.1"/>
    </source>
</evidence>